<evidence type="ECO:0000256" key="2">
    <source>
        <dbReference type="ARBA" id="ARBA00004177"/>
    </source>
</evidence>
<dbReference type="EMBL" id="PDND01000063">
    <property type="protein sequence ID" value="PGH33437.1"/>
    <property type="molecule type" value="Genomic_DNA"/>
</dbReference>
<evidence type="ECO:0000256" key="8">
    <source>
        <dbReference type="ARBA" id="ARBA00033774"/>
    </source>
</evidence>
<reference evidence="12 13" key="1">
    <citation type="submission" date="2017-10" db="EMBL/GenBank/DDBJ databases">
        <title>Comparative genomics in systemic dimorphic fungi from Ajellomycetaceae.</title>
        <authorList>
            <person name="Munoz J.F."/>
            <person name="Mcewen J.G."/>
            <person name="Clay O.K."/>
            <person name="Cuomo C.A."/>
        </authorList>
    </citation>
    <scope>NUCLEOTIDE SEQUENCE [LARGE SCALE GENOMIC DNA]</scope>
    <source>
        <strain evidence="12 13">UAMH4076</strain>
    </source>
</reference>
<feature type="compositionally biased region" description="Basic and acidic residues" evidence="10">
    <location>
        <begin position="1"/>
        <end position="17"/>
    </location>
</feature>
<dbReference type="CDD" id="cd07280">
    <property type="entry name" value="PX_YPT35"/>
    <property type="match status" value="1"/>
</dbReference>
<dbReference type="InterPro" id="IPR001683">
    <property type="entry name" value="PX_dom"/>
</dbReference>
<dbReference type="AlphaFoldDB" id="A0A2B7ZKU8"/>
<dbReference type="GO" id="GO:0032266">
    <property type="term" value="F:phosphatidylinositol-3-phosphate binding"/>
    <property type="evidence" value="ECO:0007669"/>
    <property type="project" value="InterPro"/>
</dbReference>
<keyword evidence="4" id="KW-0926">Vacuole</keyword>
<dbReference type="PANTHER" id="PTHR10555">
    <property type="entry name" value="SORTING NEXIN"/>
    <property type="match status" value="1"/>
</dbReference>
<dbReference type="Gene3D" id="3.30.1520.10">
    <property type="entry name" value="Phox-like domain"/>
    <property type="match status" value="1"/>
</dbReference>
<proteinExistence type="inferred from homology"/>
<dbReference type="PANTHER" id="PTHR10555:SF170">
    <property type="entry name" value="FI18122P1"/>
    <property type="match status" value="1"/>
</dbReference>
<dbReference type="STRING" id="73230.A0A2B7ZKU8"/>
<evidence type="ECO:0000256" key="7">
    <source>
        <dbReference type="ARBA" id="ARBA00033728"/>
    </source>
</evidence>
<keyword evidence="6" id="KW-0472">Membrane</keyword>
<feature type="compositionally biased region" description="Polar residues" evidence="10">
    <location>
        <begin position="39"/>
        <end position="51"/>
    </location>
</feature>
<dbReference type="GO" id="GO:0005774">
    <property type="term" value="C:vacuolar membrane"/>
    <property type="evidence" value="ECO:0007669"/>
    <property type="project" value="UniProtKB-SubCell"/>
</dbReference>
<evidence type="ECO:0000259" key="11">
    <source>
        <dbReference type="PROSITE" id="PS50195"/>
    </source>
</evidence>
<feature type="compositionally biased region" description="Low complexity" evidence="10">
    <location>
        <begin position="52"/>
        <end position="61"/>
    </location>
</feature>
<name>A0A2B7ZKU8_9EURO</name>
<keyword evidence="5" id="KW-0967">Endosome</keyword>
<feature type="compositionally biased region" description="Low complexity" evidence="10">
    <location>
        <begin position="71"/>
        <end position="85"/>
    </location>
</feature>
<evidence type="ECO:0000313" key="12">
    <source>
        <dbReference type="EMBL" id="PGH33437.1"/>
    </source>
</evidence>
<dbReference type="Proteomes" id="UP000226031">
    <property type="component" value="Unassembled WGS sequence"/>
</dbReference>
<comment type="subcellular location">
    <subcellularLocation>
        <location evidence="2">Endosome</location>
    </subcellularLocation>
    <subcellularLocation>
        <location evidence="1">Vacuole membrane</location>
        <topology evidence="1">Peripheral membrane protein</topology>
    </subcellularLocation>
</comment>
<feature type="compositionally biased region" description="Low complexity" evidence="10">
    <location>
        <begin position="103"/>
        <end position="118"/>
    </location>
</feature>
<gene>
    <name evidence="12" type="ORF">GX50_03744</name>
</gene>
<comment type="function">
    <text evidence="7">Recruits the lipid transfer protein VPS13 to endosomal and vacuolar membranes.</text>
</comment>
<evidence type="ECO:0000256" key="10">
    <source>
        <dbReference type="SAM" id="MobiDB-lite"/>
    </source>
</evidence>
<feature type="domain" description="PX" evidence="11">
    <location>
        <begin position="163"/>
        <end position="279"/>
    </location>
</feature>
<protein>
    <recommendedName>
        <fullName evidence="8">Endosomal/vacuolar adapter protein YPT35</fullName>
    </recommendedName>
    <alternativeName>
        <fullName evidence="9">PX domain-containing protein YPT35</fullName>
    </alternativeName>
</protein>
<evidence type="ECO:0000256" key="5">
    <source>
        <dbReference type="ARBA" id="ARBA00022753"/>
    </source>
</evidence>
<evidence type="ECO:0000256" key="6">
    <source>
        <dbReference type="ARBA" id="ARBA00023136"/>
    </source>
</evidence>
<dbReference type="VEuPathDB" id="FungiDB:EMCG_00354"/>
<accession>A0A2B7ZKU8</accession>
<organism evidence="12 13">
    <name type="scientific">[Emmonsia] crescens</name>
    <dbReference type="NCBI Taxonomy" id="73230"/>
    <lineage>
        <taxon>Eukaryota</taxon>
        <taxon>Fungi</taxon>
        <taxon>Dikarya</taxon>
        <taxon>Ascomycota</taxon>
        <taxon>Pezizomycotina</taxon>
        <taxon>Eurotiomycetes</taxon>
        <taxon>Eurotiomycetidae</taxon>
        <taxon>Onygenales</taxon>
        <taxon>Ajellomycetaceae</taxon>
        <taxon>Emergomyces</taxon>
    </lineage>
</organism>
<evidence type="ECO:0000256" key="4">
    <source>
        <dbReference type="ARBA" id="ARBA00022554"/>
    </source>
</evidence>
<evidence type="ECO:0000256" key="3">
    <source>
        <dbReference type="ARBA" id="ARBA00007426"/>
    </source>
</evidence>
<sequence length="279" mass="30781">MEPANEEARPPRMEHPQPQKQPQKQQKQEERQKAIPISLFNNITISPRNFPSNPTSTAATTSDDDDDNDESTAAAAATTTVEPSSLSLTHASDSDEEPPPWTMSPTSTPTTTSTSGVIPPYWQHYRNVSQASQTSLDAAPRRSLIRLEDHTEDPANDASKGLWARSVTIDDYIVVRGSKSGIGAYVVWICNIQTLEGGSMVVRMRYSEFDDLRSKLAAAFPHAKTALPQLPPKSAIFKFSPKFLETRRLGLAYFLNCVLLNPEFSGSPVLKEVLFNHIG</sequence>
<evidence type="ECO:0000313" key="13">
    <source>
        <dbReference type="Proteomes" id="UP000226031"/>
    </source>
</evidence>
<dbReference type="Pfam" id="PF00787">
    <property type="entry name" value="PX"/>
    <property type="match status" value="1"/>
</dbReference>
<comment type="caution">
    <text evidence="12">The sequence shown here is derived from an EMBL/GenBank/DDBJ whole genome shotgun (WGS) entry which is preliminary data.</text>
</comment>
<evidence type="ECO:0000256" key="9">
    <source>
        <dbReference type="ARBA" id="ARBA00033785"/>
    </source>
</evidence>
<feature type="region of interest" description="Disordered" evidence="10">
    <location>
        <begin position="1"/>
        <end position="118"/>
    </location>
</feature>
<keyword evidence="13" id="KW-1185">Reference proteome</keyword>
<dbReference type="GO" id="GO:0010008">
    <property type="term" value="C:endosome membrane"/>
    <property type="evidence" value="ECO:0007669"/>
    <property type="project" value="UniProtKB-SubCell"/>
</dbReference>
<dbReference type="InterPro" id="IPR037917">
    <property type="entry name" value="Ypt35_PX"/>
</dbReference>
<evidence type="ECO:0000256" key="1">
    <source>
        <dbReference type="ARBA" id="ARBA00004148"/>
    </source>
</evidence>
<dbReference type="SUPFAM" id="SSF64268">
    <property type="entry name" value="PX domain"/>
    <property type="match status" value="1"/>
</dbReference>
<dbReference type="InterPro" id="IPR036871">
    <property type="entry name" value="PX_dom_sf"/>
</dbReference>
<dbReference type="SMART" id="SM00312">
    <property type="entry name" value="PX"/>
    <property type="match status" value="1"/>
</dbReference>
<comment type="similarity">
    <text evidence="3">Belongs to the YPT35 family.</text>
</comment>
<dbReference type="PROSITE" id="PS50195">
    <property type="entry name" value="PX"/>
    <property type="match status" value="1"/>
</dbReference>